<evidence type="ECO:0008006" key="4">
    <source>
        <dbReference type="Google" id="ProtNLM"/>
    </source>
</evidence>
<dbReference type="InterPro" id="IPR052709">
    <property type="entry name" value="Transposase-MT_Hybrid"/>
</dbReference>
<evidence type="ECO:0000256" key="1">
    <source>
        <dbReference type="SAM" id="Phobius"/>
    </source>
</evidence>
<name>A0ABQ8SMJ4_PERAM</name>
<dbReference type="InterPro" id="IPR036397">
    <property type="entry name" value="RNaseH_sf"/>
</dbReference>
<keyword evidence="1" id="KW-0472">Membrane</keyword>
<dbReference type="Gene3D" id="3.30.420.10">
    <property type="entry name" value="Ribonuclease H-like superfamily/Ribonuclease H"/>
    <property type="match status" value="1"/>
</dbReference>
<dbReference type="Gene3D" id="1.10.10.1450">
    <property type="match status" value="1"/>
</dbReference>
<feature type="transmembrane region" description="Helical" evidence="1">
    <location>
        <begin position="57"/>
        <end position="85"/>
    </location>
</feature>
<proteinExistence type="predicted"/>
<dbReference type="PANTHER" id="PTHR46060">
    <property type="entry name" value="MARINER MOS1 TRANSPOSASE-LIKE PROTEIN"/>
    <property type="match status" value="1"/>
</dbReference>
<sequence length="657" mass="74855">MNPESSAEIYLALALSELMGKNPEKPQLVNLSQPGFEIGAARFKVRKANRYSTAVDVVVMIIVVTMATLVLIFLMVTVVVVAIVVRRTVYMLPYLQQETNSITCSNVCKIVDNDGSFRQRAIIKFPVKVDKSAAEIHLRLQCAYGDVCMGASSVRRWVKHFEDRNTSIQDEPRSGRPRTASTEHNKERVYEFWDEFCPDLAPSDYHLFDSLKEQLRGQCYEMLEDIQKAVRQCLREDETDFYSKGILKFAELREKCVQRNGDYVKKSKMINPVPYFMHSLLDGSFALKGIPIDDASCQVTPSYYLNPLSLVLPLSCGLPGARRSVKYVPGNDSLLKTTDEFSHTDSLHFWNAGRQQRNVRDAGLINGFLLLINVLCLQGIPLKPDCRIKNYSLRLSPVDGYNRLSAFLFESKDETQWISSCTSHPRRLRTSAIPVLILWCRLVRSSSVFRQNPNTSGEIICEAGSSCDINKHESNESADRESAYPSISSSSSMDTVLEISNIEELNKSLMSIESPIKKRKLQQNDTPVKSFKKFRNKLFFYGDGLLALRPTPKLEDHPLSAFQDSLFNIFAATLHIRRVAYPSPDIIGNIKSRRLRWAGHVARMGESRNAYRVLVGRPEGKRPLGRPRRRWEDIKMDLREVGYDDRDWINLAQDRDQ</sequence>
<evidence type="ECO:0000313" key="3">
    <source>
        <dbReference type="Proteomes" id="UP001148838"/>
    </source>
</evidence>
<dbReference type="PANTHER" id="PTHR46060:SF1">
    <property type="entry name" value="MARINER MOS1 TRANSPOSASE-LIKE PROTEIN"/>
    <property type="match status" value="1"/>
</dbReference>
<organism evidence="2 3">
    <name type="scientific">Periplaneta americana</name>
    <name type="common">American cockroach</name>
    <name type="synonym">Blatta americana</name>
    <dbReference type="NCBI Taxonomy" id="6978"/>
    <lineage>
        <taxon>Eukaryota</taxon>
        <taxon>Metazoa</taxon>
        <taxon>Ecdysozoa</taxon>
        <taxon>Arthropoda</taxon>
        <taxon>Hexapoda</taxon>
        <taxon>Insecta</taxon>
        <taxon>Pterygota</taxon>
        <taxon>Neoptera</taxon>
        <taxon>Polyneoptera</taxon>
        <taxon>Dictyoptera</taxon>
        <taxon>Blattodea</taxon>
        <taxon>Blattoidea</taxon>
        <taxon>Blattidae</taxon>
        <taxon>Blattinae</taxon>
        <taxon>Periplaneta</taxon>
    </lineage>
</organism>
<gene>
    <name evidence="2" type="ORF">ANN_23532</name>
</gene>
<comment type="caution">
    <text evidence="2">The sequence shown here is derived from an EMBL/GenBank/DDBJ whole genome shotgun (WGS) entry which is preliminary data.</text>
</comment>
<accession>A0ABQ8SMJ4</accession>
<dbReference type="Proteomes" id="UP001148838">
    <property type="component" value="Unassembled WGS sequence"/>
</dbReference>
<protein>
    <recommendedName>
        <fullName evidence="4">Mos1 transposase HTH domain-containing protein</fullName>
    </recommendedName>
</protein>
<dbReference type="EMBL" id="JAJSOF020000025">
    <property type="protein sequence ID" value="KAJ4434960.1"/>
    <property type="molecule type" value="Genomic_DNA"/>
</dbReference>
<evidence type="ECO:0000313" key="2">
    <source>
        <dbReference type="EMBL" id="KAJ4434960.1"/>
    </source>
</evidence>
<keyword evidence="1" id="KW-0812">Transmembrane</keyword>
<keyword evidence="3" id="KW-1185">Reference proteome</keyword>
<reference evidence="2 3" key="1">
    <citation type="journal article" date="2022" name="Allergy">
        <title>Genome assembly and annotation of Periplaneta americana reveal a comprehensive cockroach allergen profile.</title>
        <authorList>
            <person name="Wang L."/>
            <person name="Xiong Q."/>
            <person name="Saelim N."/>
            <person name="Wang L."/>
            <person name="Nong W."/>
            <person name="Wan A.T."/>
            <person name="Shi M."/>
            <person name="Liu X."/>
            <person name="Cao Q."/>
            <person name="Hui J.H.L."/>
            <person name="Sookrung N."/>
            <person name="Leung T.F."/>
            <person name="Tungtrongchitr A."/>
            <person name="Tsui S.K.W."/>
        </authorList>
    </citation>
    <scope>NUCLEOTIDE SEQUENCE [LARGE SCALE GENOMIC DNA]</scope>
    <source>
        <strain evidence="2">PWHHKU_190912</strain>
    </source>
</reference>
<keyword evidence="1" id="KW-1133">Transmembrane helix</keyword>